<evidence type="ECO:0000256" key="1">
    <source>
        <dbReference type="SAM" id="MobiDB-lite"/>
    </source>
</evidence>
<protein>
    <recommendedName>
        <fullName evidence="2">Heterokaryon incompatibility domain-containing protein</fullName>
    </recommendedName>
</protein>
<proteinExistence type="predicted"/>
<gene>
    <name evidence="3" type="ORF">G7Y89_g14822</name>
</gene>
<feature type="domain" description="Heterokaryon incompatibility" evidence="2">
    <location>
        <begin position="82"/>
        <end position="223"/>
    </location>
</feature>
<organism evidence="3 4">
    <name type="scientific">Cudoniella acicularis</name>
    <dbReference type="NCBI Taxonomy" id="354080"/>
    <lineage>
        <taxon>Eukaryota</taxon>
        <taxon>Fungi</taxon>
        <taxon>Dikarya</taxon>
        <taxon>Ascomycota</taxon>
        <taxon>Pezizomycotina</taxon>
        <taxon>Leotiomycetes</taxon>
        <taxon>Helotiales</taxon>
        <taxon>Tricladiaceae</taxon>
        <taxon>Cudoniella</taxon>
    </lineage>
</organism>
<sequence>MPHKKVHRDTADCAASNSSRGPPVRFWQRPSSPAPRLGDTNFRYKDISPTGNEIRLLRILPETTSTIKCELLHTSLDDPSNYTAISYAWGDTDDTRTILLDGREFPVTLSLMLALQRLRSRSQPIVVWTDAICINQGNINERNLQVQGMTKVYSTATTVAIWLGPEAENSEMAVELLHELYQSRESPARISEMIKSTTRIPHFKALTALFDRDYWRRLWVVQEVINARNINVYCENDEVPWDICTAVSALLRQHKPDLIRAYLSEQETISKSRRNWEDVLSDGGPGGLRDLKYQESGSAGLLDVLLYH</sequence>
<name>A0A8H4QWV8_9HELO</name>
<evidence type="ECO:0000313" key="4">
    <source>
        <dbReference type="Proteomes" id="UP000566819"/>
    </source>
</evidence>
<accession>A0A8H4QWV8</accession>
<comment type="caution">
    <text evidence="3">The sequence shown here is derived from an EMBL/GenBank/DDBJ whole genome shotgun (WGS) entry which is preliminary data.</text>
</comment>
<evidence type="ECO:0000313" key="3">
    <source>
        <dbReference type="EMBL" id="KAF4619024.1"/>
    </source>
</evidence>
<dbReference type="Pfam" id="PF06985">
    <property type="entry name" value="HET"/>
    <property type="match status" value="1"/>
</dbReference>
<dbReference type="InterPro" id="IPR010730">
    <property type="entry name" value="HET"/>
</dbReference>
<dbReference type="OrthoDB" id="3598674at2759"/>
<feature type="region of interest" description="Disordered" evidence="1">
    <location>
        <begin position="1"/>
        <end position="43"/>
    </location>
</feature>
<dbReference type="AlphaFoldDB" id="A0A8H4QWV8"/>
<reference evidence="3 4" key="1">
    <citation type="submission" date="2020-03" db="EMBL/GenBank/DDBJ databases">
        <title>Draft Genome Sequence of Cudoniella acicularis.</title>
        <authorList>
            <person name="Buettner E."/>
            <person name="Kellner H."/>
        </authorList>
    </citation>
    <scope>NUCLEOTIDE SEQUENCE [LARGE SCALE GENOMIC DNA]</scope>
    <source>
        <strain evidence="3 4">DSM 108380</strain>
    </source>
</reference>
<dbReference type="EMBL" id="JAAMPI010002067">
    <property type="protein sequence ID" value="KAF4619024.1"/>
    <property type="molecule type" value="Genomic_DNA"/>
</dbReference>
<dbReference type="PANTHER" id="PTHR24148:SF73">
    <property type="entry name" value="HET DOMAIN PROTEIN (AFU_ORTHOLOGUE AFUA_8G01020)"/>
    <property type="match status" value="1"/>
</dbReference>
<dbReference type="Proteomes" id="UP000566819">
    <property type="component" value="Unassembled WGS sequence"/>
</dbReference>
<dbReference type="InterPro" id="IPR052895">
    <property type="entry name" value="HetReg/Transcr_Mod"/>
</dbReference>
<keyword evidence="4" id="KW-1185">Reference proteome</keyword>
<evidence type="ECO:0000259" key="2">
    <source>
        <dbReference type="Pfam" id="PF06985"/>
    </source>
</evidence>
<dbReference type="PANTHER" id="PTHR24148">
    <property type="entry name" value="ANKYRIN REPEAT DOMAIN-CONTAINING PROTEIN 39 HOMOLOG-RELATED"/>
    <property type="match status" value="1"/>
</dbReference>